<reference evidence="7" key="2">
    <citation type="submission" date="2025-08" db="UniProtKB">
        <authorList>
            <consortium name="Ensembl"/>
        </authorList>
    </citation>
    <scope>IDENTIFICATION</scope>
</reference>
<dbReference type="GO" id="GO:0005576">
    <property type="term" value="C:extracellular region"/>
    <property type="evidence" value="ECO:0007669"/>
    <property type="project" value="UniProtKB-SubCell"/>
</dbReference>
<dbReference type="PANTHER" id="PTHR22923:SF116">
    <property type="entry name" value="C1Q DOMAIN-CONTAINING PROTEIN"/>
    <property type="match status" value="1"/>
</dbReference>
<feature type="region of interest" description="Disordered" evidence="4">
    <location>
        <begin position="32"/>
        <end position="52"/>
    </location>
</feature>
<reference evidence="8" key="1">
    <citation type="submission" date="2018-06" db="EMBL/GenBank/DDBJ databases">
        <title>Genome assembly of Danube salmon.</title>
        <authorList>
            <person name="Macqueen D.J."/>
            <person name="Gundappa M.K."/>
        </authorList>
    </citation>
    <scope>NUCLEOTIDE SEQUENCE [LARGE SCALE GENOMIC DNA]</scope>
</reference>
<feature type="domain" description="C1q" evidence="6">
    <location>
        <begin position="131"/>
        <end position="266"/>
    </location>
</feature>
<feature type="chain" id="PRO_5021202717" description="C1q domain-containing protein" evidence="5">
    <location>
        <begin position="20"/>
        <end position="266"/>
    </location>
</feature>
<dbReference type="GeneTree" id="ENSGT00950000183116"/>
<evidence type="ECO:0000256" key="3">
    <source>
        <dbReference type="ARBA" id="ARBA00022729"/>
    </source>
</evidence>
<evidence type="ECO:0000259" key="6">
    <source>
        <dbReference type="PROSITE" id="PS50871"/>
    </source>
</evidence>
<organism evidence="7 8">
    <name type="scientific">Hucho hucho</name>
    <name type="common">huchen</name>
    <dbReference type="NCBI Taxonomy" id="62062"/>
    <lineage>
        <taxon>Eukaryota</taxon>
        <taxon>Metazoa</taxon>
        <taxon>Chordata</taxon>
        <taxon>Craniata</taxon>
        <taxon>Vertebrata</taxon>
        <taxon>Euteleostomi</taxon>
        <taxon>Actinopterygii</taxon>
        <taxon>Neopterygii</taxon>
        <taxon>Teleostei</taxon>
        <taxon>Protacanthopterygii</taxon>
        <taxon>Salmoniformes</taxon>
        <taxon>Salmonidae</taxon>
        <taxon>Salmoninae</taxon>
        <taxon>Hucho</taxon>
    </lineage>
</organism>
<proteinExistence type="predicted"/>
<protein>
    <recommendedName>
        <fullName evidence="6">C1q domain-containing protein</fullName>
    </recommendedName>
</protein>
<comment type="subcellular location">
    <subcellularLocation>
        <location evidence="1">Secreted</location>
    </subcellularLocation>
</comment>
<dbReference type="AlphaFoldDB" id="A0A4W5KPW6"/>
<keyword evidence="3 5" id="KW-0732">Signal</keyword>
<dbReference type="SUPFAM" id="SSF49842">
    <property type="entry name" value="TNF-like"/>
    <property type="match status" value="1"/>
</dbReference>
<feature type="signal peptide" evidence="5">
    <location>
        <begin position="1"/>
        <end position="19"/>
    </location>
</feature>
<dbReference type="InterPro" id="IPR001073">
    <property type="entry name" value="C1q_dom"/>
</dbReference>
<accession>A0A4W5KPW6</accession>
<evidence type="ECO:0000256" key="4">
    <source>
        <dbReference type="SAM" id="MobiDB-lite"/>
    </source>
</evidence>
<evidence type="ECO:0000256" key="1">
    <source>
        <dbReference type="ARBA" id="ARBA00004613"/>
    </source>
</evidence>
<evidence type="ECO:0000256" key="5">
    <source>
        <dbReference type="SAM" id="SignalP"/>
    </source>
</evidence>
<sequence length="266" mass="29980">MRGAGALLVLLFCLSGTWAQGERGGVRENDITLQGHSEGGESRESDGEPLTTQPDIWTELKELRNMVVEQRVELRNMGARVTASEGQPVELKRENSGKERRVFMYNSSKFRIDPNFCTTGTTLLGIKKENTDRPKVAFSAGLSNLRKVGHFDTETQLIYTKVFTNIGNSYSPVTYVFTVPLRGVYYFRFSGMDVRTLADMGVSLFKNKQHETLSHQYNSQEGHQYVSIAVTLEEGGLMYMYLPSGYGLYEDSNERCPFSGFLLFPM</sequence>
<dbReference type="Gene3D" id="2.60.120.40">
    <property type="match status" value="1"/>
</dbReference>
<dbReference type="InterPro" id="IPR050822">
    <property type="entry name" value="Cerebellin_Synaptic_Org"/>
</dbReference>
<dbReference type="Proteomes" id="UP000314982">
    <property type="component" value="Unassembled WGS sequence"/>
</dbReference>
<dbReference type="Pfam" id="PF00386">
    <property type="entry name" value="C1q"/>
    <property type="match status" value="1"/>
</dbReference>
<name>A0A4W5KPW6_9TELE</name>
<evidence type="ECO:0000313" key="8">
    <source>
        <dbReference type="Proteomes" id="UP000314982"/>
    </source>
</evidence>
<keyword evidence="2" id="KW-0964">Secreted</keyword>
<dbReference type="PANTHER" id="PTHR22923">
    <property type="entry name" value="CEREBELLIN-RELATED"/>
    <property type="match status" value="1"/>
</dbReference>
<evidence type="ECO:0000256" key="2">
    <source>
        <dbReference type="ARBA" id="ARBA00022525"/>
    </source>
</evidence>
<dbReference type="SMART" id="SM00110">
    <property type="entry name" value="C1Q"/>
    <property type="match status" value="1"/>
</dbReference>
<dbReference type="InterPro" id="IPR008983">
    <property type="entry name" value="Tumour_necrosis_fac-like_dom"/>
</dbReference>
<evidence type="ECO:0000313" key="7">
    <source>
        <dbReference type="Ensembl" id="ENSHHUP00000018607.1"/>
    </source>
</evidence>
<dbReference type="PROSITE" id="PS50871">
    <property type="entry name" value="C1Q"/>
    <property type="match status" value="1"/>
</dbReference>
<dbReference type="Ensembl" id="ENSHHUT00000019280.1">
    <property type="protein sequence ID" value="ENSHHUP00000018607.1"/>
    <property type="gene ID" value="ENSHHUG00000011603.1"/>
</dbReference>
<keyword evidence="8" id="KW-1185">Reference proteome</keyword>
<reference evidence="7" key="3">
    <citation type="submission" date="2025-09" db="UniProtKB">
        <authorList>
            <consortium name="Ensembl"/>
        </authorList>
    </citation>
    <scope>IDENTIFICATION</scope>
</reference>